<dbReference type="AlphaFoldDB" id="A0A3E3IIM1"/>
<dbReference type="GO" id="GO:0005886">
    <property type="term" value="C:plasma membrane"/>
    <property type="evidence" value="ECO:0007669"/>
    <property type="project" value="UniProtKB-SubCell"/>
</dbReference>
<keyword evidence="4" id="KW-0762">Sugar transport</keyword>
<dbReference type="EMBL" id="QVME01000006">
    <property type="protein sequence ID" value="RGE66897.1"/>
    <property type="molecule type" value="Genomic_DNA"/>
</dbReference>
<gene>
    <name evidence="11" type="ORF">DXC40_11675</name>
</gene>
<keyword evidence="3" id="KW-1003">Cell membrane</keyword>
<comment type="subcellular location">
    <subcellularLocation>
        <location evidence="1">Cell membrane</location>
        <topology evidence="1">Peripheral membrane protein</topology>
    </subcellularLocation>
</comment>
<dbReference type="InterPro" id="IPR003439">
    <property type="entry name" value="ABC_transporter-like_ATP-bd"/>
</dbReference>
<evidence type="ECO:0000256" key="4">
    <source>
        <dbReference type="ARBA" id="ARBA00022597"/>
    </source>
</evidence>
<dbReference type="CDD" id="cd03215">
    <property type="entry name" value="ABC_Carb_Monos_II"/>
    <property type="match status" value="1"/>
</dbReference>
<protein>
    <submittedName>
        <fullName evidence="11">Sugar ABC transporter ATP-binding protein</fullName>
    </submittedName>
</protein>
<evidence type="ECO:0000256" key="6">
    <source>
        <dbReference type="ARBA" id="ARBA00022741"/>
    </source>
</evidence>
<keyword evidence="8" id="KW-1278">Translocase</keyword>
<dbReference type="PANTHER" id="PTHR43790:SF3">
    <property type="entry name" value="D-ALLOSE IMPORT ATP-BINDING PROTEIN ALSA-RELATED"/>
    <property type="match status" value="1"/>
</dbReference>
<reference evidence="11 12" key="1">
    <citation type="submission" date="2018-08" db="EMBL/GenBank/DDBJ databases">
        <title>A genome reference for cultivated species of the human gut microbiota.</title>
        <authorList>
            <person name="Zou Y."/>
            <person name="Xue W."/>
            <person name="Luo G."/>
        </authorList>
    </citation>
    <scope>NUCLEOTIDE SEQUENCE [LARGE SCALE GENOMIC DNA]</scope>
    <source>
        <strain evidence="11 12">TF05-12AC</strain>
    </source>
</reference>
<evidence type="ECO:0000256" key="7">
    <source>
        <dbReference type="ARBA" id="ARBA00022840"/>
    </source>
</evidence>
<name>A0A3E3IIM1_9FIRM</name>
<evidence type="ECO:0000256" key="8">
    <source>
        <dbReference type="ARBA" id="ARBA00022967"/>
    </source>
</evidence>
<dbReference type="SUPFAM" id="SSF52540">
    <property type="entry name" value="P-loop containing nucleoside triphosphate hydrolases"/>
    <property type="match status" value="2"/>
</dbReference>
<keyword evidence="9" id="KW-0472">Membrane</keyword>
<feature type="domain" description="ABC transporter" evidence="10">
    <location>
        <begin position="278"/>
        <end position="521"/>
    </location>
</feature>
<dbReference type="SMART" id="SM00382">
    <property type="entry name" value="AAA"/>
    <property type="match status" value="2"/>
</dbReference>
<organism evidence="11 12">
    <name type="scientific">Anaerotruncus colihominis</name>
    <dbReference type="NCBI Taxonomy" id="169435"/>
    <lineage>
        <taxon>Bacteria</taxon>
        <taxon>Bacillati</taxon>
        <taxon>Bacillota</taxon>
        <taxon>Clostridia</taxon>
        <taxon>Eubacteriales</taxon>
        <taxon>Oscillospiraceae</taxon>
        <taxon>Anaerotruncus</taxon>
    </lineage>
</organism>
<proteinExistence type="predicted"/>
<dbReference type="Pfam" id="PF00005">
    <property type="entry name" value="ABC_tran"/>
    <property type="match status" value="2"/>
</dbReference>
<dbReference type="GO" id="GO:0016887">
    <property type="term" value="F:ATP hydrolysis activity"/>
    <property type="evidence" value="ECO:0007669"/>
    <property type="project" value="InterPro"/>
</dbReference>
<accession>A0A3E3IIM1</accession>
<dbReference type="PROSITE" id="PS50893">
    <property type="entry name" value="ABC_TRANSPORTER_2"/>
    <property type="match status" value="2"/>
</dbReference>
<feature type="domain" description="ABC transporter" evidence="10">
    <location>
        <begin position="32"/>
        <end position="267"/>
    </location>
</feature>
<dbReference type="GO" id="GO:0005524">
    <property type="term" value="F:ATP binding"/>
    <property type="evidence" value="ECO:0007669"/>
    <property type="project" value="UniProtKB-KW"/>
</dbReference>
<evidence type="ECO:0000256" key="9">
    <source>
        <dbReference type="ARBA" id="ARBA00023136"/>
    </source>
</evidence>
<evidence type="ECO:0000313" key="12">
    <source>
        <dbReference type="Proteomes" id="UP000260828"/>
    </source>
</evidence>
<dbReference type="InterPro" id="IPR017871">
    <property type="entry name" value="ABC_transporter-like_CS"/>
</dbReference>
<dbReference type="CDD" id="cd03216">
    <property type="entry name" value="ABC_Carb_Monos_I"/>
    <property type="match status" value="1"/>
</dbReference>
<evidence type="ECO:0000259" key="10">
    <source>
        <dbReference type="PROSITE" id="PS50893"/>
    </source>
</evidence>
<dbReference type="PROSITE" id="PS00211">
    <property type="entry name" value="ABC_TRANSPORTER_1"/>
    <property type="match status" value="1"/>
</dbReference>
<keyword evidence="2" id="KW-0813">Transport</keyword>
<dbReference type="InterPro" id="IPR003593">
    <property type="entry name" value="AAA+_ATPase"/>
</dbReference>
<dbReference type="InterPro" id="IPR027417">
    <property type="entry name" value="P-loop_NTPase"/>
</dbReference>
<keyword evidence="6" id="KW-0547">Nucleotide-binding</keyword>
<dbReference type="FunFam" id="3.40.50.300:FF:000127">
    <property type="entry name" value="Ribose import ATP-binding protein RbsA"/>
    <property type="match status" value="1"/>
</dbReference>
<dbReference type="PANTHER" id="PTHR43790">
    <property type="entry name" value="CARBOHYDRATE TRANSPORT ATP-BINDING PROTEIN MG119-RELATED"/>
    <property type="match status" value="1"/>
</dbReference>
<evidence type="ECO:0000256" key="2">
    <source>
        <dbReference type="ARBA" id="ARBA00022448"/>
    </source>
</evidence>
<dbReference type="InterPro" id="IPR050107">
    <property type="entry name" value="ABC_carbohydrate_import_ATPase"/>
</dbReference>
<evidence type="ECO:0000256" key="1">
    <source>
        <dbReference type="ARBA" id="ARBA00004202"/>
    </source>
</evidence>
<dbReference type="Proteomes" id="UP000260828">
    <property type="component" value="Unassembled WGS sequence"/>
</dbReference>
<comment type="caution">
    <text evidence="11">The sequence shown here is derived from an EMBL/GenBank/DDBJ whole genome shotgun (WGS) entry which is preliminary data.</text>
</comment>
<evidence type="ECO:0000313" key="11">
    <source>
        <dbReference type="EMBL" id="RGE66897.1"/>
    </source>
</evidence>
<dbReference type="Gene3D" id="3.40.50.300">
    <property type="entry name" value="P-loop containing nucleotide triphosphate hydrolases"/>
    <property type="match status" value="2"/>
</dbReference>
<keyword evidence="7 11" id="KW-0067">ATP-binding</keyword>
<sequence length="523" mass="58075">MEKGSSREPFSISSIPIKRSDLMNASNNENILVLKGVSKEFPGVKALDNVNLAVRRGEVLALAGENGAGKSTLMKILSGSYTRDSGTIEFCGRQVDIQQPRDAEKLGLSIIYQELNILQGLTVAENIFLGRQPRKNGLVNWKKMNQAADMLFRRLNIHLDVRRKVLGMSIAEQQLVEIAKAISFDAKLVIMDEPTSSLTEQETQLLFRIIRDLKAQDISVIFITHRLDEIFTIADRITVLRDGCVVDTKSVNETSKPELVALMIGREMTKQFPPRNVQKGAELLRVENITDGKRVKDVSFSVARGEVLGFAGLVGAGRTETMRLVFGADKARGGTVYIEEKPVKIKSPQDAVRHKIAFLTENRKTEGLMMNKPVYMNIVTVALDKVTRYRLIRHKLECACSEQYIRELKIATPSVYKRVCFLSGGNQQKVILAKWLMSDSEIVILDEPTRGIDVGAKREIYELINQLAAAGKAVIVVSSDMEEVLGISDRIAVMHEGRIAGLVEKKDFSQTIISEYAIGGAAL</sequence>
<keyword evidence="5" id="KW-0677">Repeat</keyword>
<evidence type="ECO:0000256" key="3">
    <source>
        <dbReference type="ARBA" id="ARBA00022475"/>
    </source>
</evidence>
<evidence type="ECO:0000256" key="5">
    <source>
        <dbReference type="ARBA" id="ARBA00022737"/>
    </source>
</evidence>